<feature type="coiled-coil region" evidence="1">
    <location>
        <begin position="1"/>
        <end position="31"/>
    </location>
</feature>
<gene>
    <name evidence="2" type="ORF">C7R92_29165</name>
</gene>
<keyword evidence="3" id="KW-1185">Reference proteome</keyword>
<name>A0ABX5FHY0_9BACL</name>
<dbReference type="Proteomes" id="UP000241645">
    <property type="component" value="Unassembled WGS sequence"/>
</dbReference>
<keyword evidence="1" id="KW-0175">Coiled coil</keyword>
<evidence type="ECO:0008006" key="4">
    <source>
        <dbReference type="Google" id="ProtNLM"/>
    </source>
</evidence>
<sequence length="117" mass="13623">MEQFKEILEALKKLQDQQNQLITKMQSMTSEPPSGIVLSAFSFLFEGENNDYDKEYEDYISDSKIRVEELTIQERLSQLEAKIHGLINKQQDQDKLIDRLTALITTLEARMNLIQTN</sequence>
<protein>
    <recommendedName>
        <fullName evidence="4">DUF5082 domain-containing protein</fullName>
    </recommendedName>
</protein>
<evidence type="ECO:0000256" key="1">
    <source>
        <dbReference type="SAM" id="Coils"/>
    </source>
</evidence>
<dbReference type="EMBL" id="PXZO01000067">
    <property type="protein sequence ID" value="PSK02729.1"/>
    <property type="molecule type" value="Genomic_DNA"/>
</dbReference>
<proteinExistence type="predicted"/>
<comment type="caution">
    <text evidence="2">The sequence shown here is derived from an EMBL/GenBank/DDBJ whole genome shotgun (WGS) entry which is preliminary data.</text>
</comment>
<evidence type="ECO:0000313" key="2">
    <source>
        <dbReference type="EMBL" id="PSK02729.1"/>
    </source>
</evidence>
<organism evidence="2 3">
    <name type="scientific">Brevibacillus porteri</name>
    <dbReference type="NCBI Taxonomy" id="2126350"/>
    <lineage>
        <taxon>Bacteria</taxon>
        <taxon>Bacillati</taxon>
        <taxon>Bacillota</taxon>
        <taxon>Bacilli</taxon>
        <taxon>Bacillales</taxon>
        <taxon>Paenibacillaceae</taxon>
        <taxon>Brevibacillus</taxon>
    </lineage>
</organism>
<reference evidence="2 3" key="1">
    <citation type="submission" date="2018-03" db="EMBL/GenBank/DDBJ databases">
        <title>Brevisbacillus phylogenomics.</title>
        <authorList>
            <person name="Dunlap C."/>
        </authorList>
    </citation>
    <scope>NUCLEOTIDE SEQUENCE [LARGE SCALE GENOMIC DNA]</scope>
    <source>
        <strain evidence="2 3">NRRL B-41110</strain>
    </source>
</reference>
<accession>A0ABX5FHY0</accession>
<dbReference type="GeneID" id="95754147"/>
<dbReference type="RefSeq" id="WP_106836583.1">
    <property type="nucleotide sequence ID" value="NZ_JARMEW010000046.1"/>
</dbReference>
<evidence type="ECO:0000313" key="3">
    <source>
        <dbReference type="Proteomes" id="UP000241645"/>
    </source>
</evidence>